<dbReference type="Proteomes" id="UP001524944">
    <property type="component" value="Unassembled WGS sequence"/>
</dbReference>
<dbReference type="EMBL" id="JANPWE010000001">
    <property type="protein sequence ID" value="MCR6544016.1"/>
    <property type="molecule type" value="Genomic_DNA"/>
</dbReference>
<evidence type="ECO:0000313" key="5">
    <source>
        <dbReference type="Proteomes" id="UP001524944"/>
    </source>
</evidence>
<proteinExistence type="inferred from homology"/>
<keyword evidence="3" id="KW-0808">Transferase</keyword>
<organism evidence="4 5">
    <name type="scientific">Dehalobacterium formicoaceticum</name>
    <dbReference type="NCBI Taxonomy" id="51515"/>
    <lineage>
        <taxon>Bacteria</taxon>
        <taxon>Bacillati</taxon>
        <taxon>Bacillota</taxon>
        <taxon>Clostridia</taxon>
        <taxon>Eubacteriales</taxon>
        <taxon>Peptococcaceae</taxon>
        <taxon>Dehalobacterium</taxon>
    </lineage>
</organism>
<evidence type="ECO:0000256" key="1">
    <source>
        <dbReference type="ARBA" id="ARBA00007137"/>
    </source>
</evidence>
<protein>
    <submittedName>
        <fullName evidence="4">Trimethylamine methyltransferase family protein</fullName>
    </submittedName>
</protein>
<dbReference type="GO" id="GO:0032259">
    <property type="term" value="P:methylation"/>
    <property type="evidence" value="ECO:0007669"/>
    <property type="project" value="UniProtKB-KW"/>
</dbReference>
<evidence type="ECO:0000256" key="3">
    <source>
        <dbReference type="ARBA" id="ARBA00022679"/>
    </source>
</evidence>
<dbReference type="GO" id="GO:0008168">
    <property type="term" value="F:methyltransferase activity"/>
    <property type="evidence" value="ECO:0007669"/>
    <property type="project" value="UniProtKB-KW"/>
</dbReference>
<dbReference type="Pfam" id="PF06253">
    <property type="entry name" value="MTTB"/>
    <property type="match status" value="1"/>
</dbReference>
<comment type="similarity">
    <text evidence="1">Belongs to the trimethylamine methyltransferase family.</text>
</comment>
<dbReference type="InterPro" id="IPR038601">
    <property type="entry name" value="MttB-like_sf"/>
</dbReference>
<dbReference type="RefSeq" id="WP_257911526.1">
    <property type="nucleotide sequence ID" value="NZ_JANPWE010000001.1"/>
</dbReference>
<accession>A0ABT1Y2U3</accession>
<sequence>MGKRSKTLLPKQIQNQPIFDAPALETYCVVFRKMKRVGFRSFHLLWQRNKKGVIVMCARTLRAGIPMMSGFSLNTFTEEQLDLIHFATLEILQDVGVKVELAEASQIFADGGCRVEKHGENDIVKIPGYVVEDCLRWAPSNIVFYGRDKKDDFPADGKRTGASPFGENVQVIDRKNRKVRKSVKQDLAEATLLCDYYQQVPMVERALCSGDQIPAAQALHNFQAMATNTTKHILLSFGMADSAQKIIEMAYEVAGSKKAFEERPFVTAFVCPTSPLVLVKQCCEGTITAARGGAGVAIIPMALSGATAPATLAGTLVQHNAEVLSNLVLAQLTKKGTPAMYCTCSTIMDLRFTLAAVGAPEWGILSAALARVAQYYKLPFWGNGGQTDSKIVDAQAGYESSLTMLLTTLSGANITYGAGCLESGLTFDFAKFVLDMENFTRVQKAVAGIELNDEQMALDVIKEVGPGGEFMTHPHTFKHMKEMSMSKIFDRRNRSLWGEFTGGKDVTEGAYKEAERILAEHRPVPVSSSAMDTMGEIIREFEGQIK</sequence>
<evidence type="ECO:0000313" key="4">
    <source>
        <dbReference type="EMBL" id="MCR6544016.1"/>
    </source>
</evidence>
<reference evidence="4 5" key="1">
    <citation type="submission" date="2022-08" db="EMBL/GenBank/DDBJ databases">
        <title>Proteogenomics of the novel Dehalobacterium formicoaceticum strain EZ94 highlights a key role of methyltransferases during anaerobic dichloromethane degradation.</title>
        <authorList>
            <person name="Wasmund K."/>
        </authorList>
    </citation>
    <scope>NUCLEOTIDE SEQUENCE [LARGE SCALE GENOMIC DNA]</scope>
    <source>
        <strain evidence="4 5">EZ94</strain>
    </source>
</reference>
<dbReference type="Gene3D" id="3.20.20.480">
    <property type="entry name" value="Trimethylamine methyltransferase-like"/>
    <property type="match status" value="1"/>
</dbReference>
<gene>
    <name evidence="4" type="ORF">NVS47_00525</name>
</gene>
<keyword evidence="5" id="KW-1185">Reference proteome</keyword>
<comment type="caution">
    <text evidence="4">The sequence shown here is derived from an EMBL/GenBank/DDBJ whole genome shotgun (WGS) entry which is preliminary data.</text>
</comment>
<evidence type="ECO:0000256" key="2">
    <source>
        <dbReference type="ARBA" id="ARBA00022603"/>
    </source>
</evidence>
<keyword evidence="2 4" id="KW-0489">Methyltransferase</keyword>
<name>A0ABT1Y2U3_9FIRM</name>
<dbReference type="InterPro" id="IPR010426">
    <property type="entry name" value="MTTB_MeTrfase"/>
</dbReference>